<proteinExistence type="inferred from homology"/>
<keyword evidence="6" id="KW-1185">Reference proteome</keyword>
<evidence type="ECO:0000256" key="2">
    <source>
        <dbReference type="ARBA" id="ARBA00023239"/>
    </source>
</evidence>
<dbReference type="Gene3D" id="3.40.50.880">
    <property type="match status" value="1"/>
</dbReference>
<dbReference type="AlphaFoldDB" id="A0AAV8V0B2"/>
<accession>A0AAV8V0B2</accession>
<evidence type="ECO:0000256" key="1">
    <source>
        <dbReference type="ARBA" id="ARBA00023016"/>
    </source>
</evidence>
<dbReference type="PANTHER" id="PTHR48094:SF11">
    <property type="entry name" value="GLUTATHIONE-INDEPENDENT GLYOXALASE HSP31-RELATED"/>
    <property type="match status" value="1"/>
</dbReference>
<evidence type="ECO:0000313" key="6">
    <source>
        <dbReference type="Proteomes" id="UP001157974"/>
    </source>
</evidence>
<evidence type="ECO:0000313" key="5">
    <source>
        <dbReference type="EMBL" id="KAJ8906848.1"/>
    </source>
</evidence>
<evidence type="ECO:0000256" key="3">
    <source>
        <dbReference type="ARBA" id="ARBA00038493"/>
    </source>
</evidence>
<dbReference type="Proteomes" id="UP001157974">
    <property type="component" value="Unassembled WGS sequence"/>
</dbReference>
<dbReference type="InterPro" id="IPR002818">
    <property type="entry name" value="DJ-1/PfpI"/>
</dbReference>
<dbReference type="EMBL" id="JAMWBK010000003">
    <property type="protein sequence ID" value="KAJ8906848.1"/>
    <property type="molecule type" value="Genomic_DNA"/>
</dbReference>
<comment type="similarity">
    <text evidence="3">Belongs to the peptidase C56 family. HSP31-like subfamily.</text>
</comment>
<evidence type="ECO:0000259" key="4">
    <source>
        <dbReference type="Pfam" id="PF01965"/>
    </source>
</evidence>
<dbReference type="Pfam" id="PF01965">
    <property type="entry name" value="DJ-1_PfpI"/>
    <property type="match status" value="1"/>
</dbReference>
<keyword evidence="1" id="KW-0346">Stress response</keyword>
<organism evidence="5 6">
    <name type="scientific">Rhodosorus marinus</name>
    <dbReference type="NCBI Taxonomy" id="101924"/>
    <lineage>
        <taxon>Eukaryota</taxon>
        <taxon>Rhodophyta</taxon>
        <taxon>Stylonematophyceae</taxon>
        <taxon>Stylonematales</taxon>
        <taxon>Stylonemataceae</taxon>
        <taxon>Rhodosorus</taxon>
    </lineage>
</organism>
<keyword evidence="2" id="KW-0456">Lyase</keyword>
<dbReference type="GO" id="GO:0019243">
    <property type="term" value="P:methylglyoxal catabolic process to D-lactate via S-lactoyl-glutathione"/>
    <property type="evidence" value="ECO:0007669"/>
    <property type="project" value="TreeGrafter"/>
</dbReference>
<name>A0AAV8V0B2_9RHOD</name>
<dbReference type="InterPro" id="IPR050325">
    <property type="entry name" value="Prot/Nucl_acid_deglycase"/>
</dbReference>
<gene>
    <name evidence="5" type="ORF">NDN08_003332</name>
</gene>
<dbReference type="PANTHER" id="PTHR48094">
    <property type="entry name" value="PROTEIN/NUCLEIC ACID DEGLYCASE DJ-1-RELATED"/>
    <property type="match status" value="1"/>
</dbReference>
<dbReference type="GO" id="GO:0019172">
    <property type="term" value="F:glyoxalase III activity"/>
    <property type="evidence" value="ECO:0007669"/>
    <property type="project" value="TreeGrafter"/>
</dbReference>
<dbReference type="GO" id="GO:0005737">
    <property type="term" value="C:cytoplasm"/>
    <property type="evidence" value="ECO:0007669"/>
    <property type="project" value="TreeGrafter"/>
</dbReference>
<dbReference type="InterPro" id="IPR029062">
    <property type="entry name" value="Class_I_gatase-like"/>
</dbReference>
<reference evidence="5 6" key="1">
    <citation type="journal article" date="2023" name="Nat. Commun.">
        <title>Origin of minicircular mitochondrial genomes in red algae.</title>
        <authorList>
            <person name="Lee Y."/>
            <person name="Cho C.H."/>
            <person name="Lee Y.M."/>
            <person name="Park S.I."/>
            <person name="Yang J.H."/>
            <person name="West J.A."/>
            <person name="Bhattacharya D."/>
            <person name="Yoon H.S."/>
        </authorList>
    </citation>
    <scope>NUCLEOTIDE SEQUENCE [LARGE SCALE GENOMIC DNA]</scope>
    <source>
        <strain evidence="5 6">CCMP1338</strain>
        <tissue evidence="5">Whole cell</tissue>
    </source>
</reference>
<dbReference type="SUPFAM" id="SSF52317">
    <property type="entry name" value="Class I glutamine amidotransferase-like"/>
    <property type="match status" value="1"/>
</dbReference>
<feature type="domain" description="DJ-1/PfpI" evidence="4">
    <location>
        <begin position="21"/>
        <end position="215"/>
    </location>
</feature>
<sequence>MGKTVFILLTSANDMNGHATGFWLEELATPYYLFTEAGYDVDIVSVKGGDPPMDQSSISKDFITPDGTKFMEDSVGMAKLKSSLSVDQLLSEDKSYDIAFAAGGHGTVVDFATSAAVKKLLEGVYRKGNVVAAVCHGPAALLGLTNEDGTPLVKDKTVTGFTAEEEKGVGLQSIVPYFLDEKLKELGGCVDIKEAWSEHAVADGKLITGQNPMSSKRTAILAIEADSA</sequence>
<comment type="caution">
    <text evidence="5">The sequence shown here is derived from an EMBL/GenBank/DDBJ whole genome shotgun (WGS) entry which is preliminary data.</text>
</comment>
<protein>
    <recommendedName>
        <fullName evidence="4">DJ-1/PfpI domain-containing protein</fullName>
    </recommendedName>
</protein>
<dbReference type="CDD" id="cd03141">
    <property type="entry name" value="GATase1_Hsp31_like"/>
    <property type="match status" value="1"/>
</dbReference>